<feature type="domain" description="SEA" evidence="2">
    <location>
        <begin position="2545"/>
        <end position="2661"/>
    </location>
</feature>
<gene>
    <name evidence="3" type="primary">MUC16</name>
    <name evidence="3" type="ORF">AOXY_G31311</name>
</gene>
<feature type="domain" description="SEA" evidence="2">
    <location>
        <begin position="1641"/>
        <end position="1757"/>
    </location>
</feature>
<accession>A0AAD8FUQ3</accession>
<dbReference type="SMART" id="SM00200">
    <property type="entry name" value="SEA"/>
    <property type="match status" value="24"/>
</dbReference>
<feature type="domain" description="SEA" evidence="2">
    <location>
        <begin position="1415"/>
        <end position="1531"/>
    </location>
</feature>
<dbReference type="Gene3D" id="3.30.70.960">
    <property type="entry name" value="SEA domain"/>
    <property type="match status" value="26"/>
</dbReference>
<feature type="domain" description="SEA" evidence="2">
    <location>
        <begin position="2776"/>
        <end position="2897"/>
    </location>
</feature>
<evidence type="ECO:0000313" key="3">
    <source>
        <dbReference type="EMBL" id="KAK1152612.1"/>
    </source>
</evidence>
<feature type="transmembrane region" description="Helical" evidence="1">
    <location>
        <begin position="3053"/>
        <end position="3080"/>
    </location>
</feature>
<keyword evidence="1" id="KW-1133">Transmembrane helix</keyword>
<feature type="domain" description="SEA" evidence="2">
    <location>
        <begin position="274"/>
        <end position="390"/>
    </location>
</feature>
<evidence type="ECO:0000256" key="1">
    <source>
        <dbReference type="SAM" id="Phobius"/>
    </source>
</evidence>
<reference evidence="3" key="1">
    <citation type="submission" date="2022-02" db="EMBL/GenBank/DDBJ databases">
        <title>Atlantic sturgeon de novo genome assembly.</title>
        <authorList>
            <person name="Stock M."/>
            <person name="Klopp C."/>
            <person name="Guiguen Y."/>
            <person name="Cabau C."/>
            <person name="Parinello H."/>
            <person name="Santidrian Yebra-Pimentel E."/>
            <person name="Kuhl H."/>
            <person name="Dirks R.P."/>
            <person name="Guessner J."/>
            <person name="Wuertz S."/>
            <person name="Du K."/>
            <person name="Schartl M."/>
        </authorList>
    </citation>
    <scope>NUCLEOTIDE SEQUENCE</scope>
    <source>
        <strain evidence="3">STURGEONOMICS-FGT-2020</strain>
        <tissue evidence="3">Whole blood</tissue>
    </source>
</reference>
<sequence>MCQNCINNNPSSNYHNSTSKAPTTTSVLTTTSAITTEPLLYFYINFTLSDLPFSQDLLDQNSTLANNVTHEVNQSFQNSDLALAFSTCKLVTFSSGETSGTAASLICTFKNNTSMPPFDRVTAYKNLNEEIVNRTFGSYTMNSNSIYVNGYHENPPLPPLNLIHLRVNFTLSNLTFCPQLLDPKSPVRDNVTSLVNQAFKNSSLASTFSTCKLVSLSSGSTNGTAVSLDCTFLNNTSVSPIDKVTAYKKLNEETKNCTSLGPYTMNSDSLYVNDLIHLRVNFTLSNLTFCPELLDPKSPVRDNVTSLVIQAFKNSSLASTFSTCKLVSLSSGSTNGTAVSLDCTFLNNTSVSPIDKVTAYKKLNEETKNCTSLGPYTMNSDSLYVNGYHENPPLPPLNLIHLRVNFTLSNLTFCPELLDPKSPVRDNVTSLVIQAFKNSSLASTFSTCKLVSLSSGSTNGTAVSLDCTFLNNTSVSPIDKVTAYKKLNEETKNCTSLGPYTMNSDSLYVNDLIHLRVNFTLSNLTFSPELLDPKSPVRDNVTSLVIQAFKNSSLASTFSTCKLVSLSSGSTNGTAVSLDCTFLNNTSVSPIDKVTAYKKLNEETKNCTSLGPYTMNSDSLYVNDLIHLRVNFTLSNLTFSPELLDPKSPVRDNVTSLVIQAFKNSSLASTFSTCKLVSLSSGSTNGTAVSLDCTFLNNTSVSPIDKVTAYKKLNEETKNCTSLGPYTMNSDSLYVNDLIHLRVNFTLSNLTFSPELLDPKSPVRDNVTSLVIQAFKNSSLASTFSTCKLVSLSSGSTNGTAVSLDCTFLNNTSVSPIDKVTAYKKLNEETKNCTSLGPYTMNSDSLYVNDLIHLRVNFTLSNLTFSPELLDPKSPVRDNVTSLVIQAFKNSSLASTFSTCKLVSLSSGSTNGTAVSLDCTFLNNTSVSPIDKVTAYKKLNEETKNCTSLGPYTMNSDSLYVNDLIHLRVNFTLSNLTFSPELLDPKSPVRDNVTSLVIQAFKNSSLASTFSTCKLVSLSSGSTNGTAVSLDCTFLNNTSVSPIDKVTAYKKLNEETKNCTSLGPYTMNSDSLYVNDLIHLRVNFTLSNLTFSPELLDPKSPVRDNVTSLVIQAFKNSSLASTFSTCKLVSLSSGSTNGTAVSLDCTFLNNTSVSPIDKVTAYKKLNEETKNCTSLGPYTMNSDSLYVNDLIHLRVNFTLSNLTFSPELLDPKSPVRDNVTSLVIQAFKNSSLASTFSTCKLVSLSSGSTNGTAVSLDCTFLNNTSVSPIDKVTAYKKLNEETKNCTSLGPYTMNSDSLYVNDLIHLRVNFTLSNLTFSPELLDPKSPVRDNVTSLVIQAFKNSSLASTFSTCKLVSLSSGSTNGTAVSLDCTFLNNTSVSPIDKVTAYKKLNEETKNCTSLGPYTMNSDSLYVNDLIHLRVNFTLSNLTFSPELLDPKSPVRDNVTSLVIQAFKNSSLASTFSTCKLVSLSSGSTNGTAVSLDCTFLNNTSVSPIDKVTAYKKLNEETKNCTSLGPYTMNSDSLYVNDLIHLRVNFTLSNLTFSPELLDPKSPVRDNVTSLVIQAFKNSSLASTFSTCKLVSLSSGSTNGTAVSLDCTFLNNTSVSPIDKVTAYKKLNEETKNCTSLGPYTMNSDSLYVNDLIHLRVNFTLSNLTFSPELLDPKSPVRDNVTSLVIQAFKNSSLASTFSTCKLVSLSSGSTNGTAVSLDCTFLNNTSVSPIDKVTAYKKLNEETKNCTSLGPYTMNSDSLYVNDLIHLRVNFTLSNLTFSPELLDPKSPVRDNVTSLVIQAFKNSSLASTFSTCKLVSLSSGSTNGTAVSLDCTFLNNTSVSPIDKVTAYKKLNEETKNCTSLGPYTMNSDSLYVNDLIHLRVNFTLSNLTFSPELLDPKSPVRDNVTSLVIQAFKNSSLASTFSTCKLVSLSSGSTNGTAVSLDCTFLNNTSVSPIDKVTAYKKLNEETKNCTSLGPYTMNSDSLYVNDLIHLRVNFTLSNLTFSPELLDPKSPVRDNVTSLVIQAFKNSSLASTFSTCKLVSLSSGSTNGTAVSLDCTFLNNTSVSPIDKVTAYKKLNEETKNCTSLGPYTMNSDSLYVNDLIHLRVNFTLSNLTFSPELLDPKSPVRDNVTSLVIQAFKNSSLASTFSTCKLVSLSSGSTNGTAVSLDCTFLNNTSVSPIDKVTAYKKLNEETKNCTSLGPYTMNSDSLYVNDLIHLRVNFTLSNLTFSPELLDPKSPVRDNVTSLVIQAFKNSSLASTFSTCKLVSLSSGSTNGTAVSLDCTFLNNTSVSPIDKVTAYKKLNEETKNCTSLGPYTMNSDSLYVNDLIHLRVNFTLSNLTFSPELLDPKSPVRDNVTSLVIQAFKNSSLASTFSTCKLVSLSSGSTNGTAVSLDCTFLNNTSVSPIDKVTAYKKLNEETKNCTSLGPYTMNSDSLYVNDLIHLRVNFTLSNLTFSPELLDPKSPVRDNVTSLVIQAFKNSSLASTFSTCKLVSLSSGSTNGTAVSLDCTFLNNTSVSPIDKVTAYKKLNEETKNCTSLGPYTMNSDSLYVNDLIHLRVNFTLSNLTFSPELLDPKSPVRDNVTSLVIQAFKNSSLASTFSTCKLVSLSSGSTNGTAVSLDCTFLNNTSVSPIDKVTAYKKLNEETKNCTSLGPYTMNSDSLYVNDLIHLRVNFTLSNLTFSPELLDPKSPVRDNVTSLVNQAFKNSSLASTFSTCKLVSLSSGSTDGMAVSLDCTFLNNTSVSPIDKVTAYKKLNEETKNCTSLGPYTMNSDRYHETPVPYPPAQSYPLNFTITNLKFIQDLTKSDSQKYKYVEATIITLMDNLFKSSEVSNSYQGCRIVRFGSQQDGNDTTVNTLCDFKSESSETAINKVKVYEVFKNATHNLKNLGPYNLDKDSLYVKDYTERDSSLTIPTPTPTTTSPPIAISPSDMVFDLNFTITNRNYSPGMLDDTNSPLYKEIQANVTAMLAALYKNSTVGNNYKYCIVTGLTLGSVKVSSNCIFKPTDEIKTLDSDIIKDTFAKGTNNTDLLGGTYELQWDSLSVKDTTVVIVPPQPKDEFPFWAIIIIVLGILFILFLIFLLCFLLAMVRQRRRKDSYQVMQAPHGLYFPHLR</sequence>
<feature type="domain" description="SEA" evidence="2">
    <location>
        <begin position="1867"/>
        <end position="1983"/>
    </location>
</feature>
<feature type="domain" description="SEA" evidence="2">
    <location>
        <begin position="2921"/>
        <end position="3040"/>
    </location>
</feature>
<protein>
    <submittedName>
        <fullName evidence="3">Mucin-16-like</fullName>
    </submittedName>
</protein>
<proteinExistence type="predicted"/>
<dbReference type="InterPro" id="IPR028850">
    <property type="entry name" value="MUC16"/>
</dbReference>
<feature type="domain" description="SEA" evidence="2">
    <location>
        <begin position="511"/>
        <end position="627"/>
    </location>
</feature>
<dbReference type="PANTHER" id="PTHR14672:SF1">
    <property type="entry name" value="MUCIN-16"/>
    <property type="match status" value="1"/>
</dbReference>
<dbReference type="Pfam" id="PF01390">
    <property type="entry name" value="SEA"/>
    <property type="match status" value="26"/>
</dbReference>
<feature type="domain" description="SEA" evidence="2">
    <location>
        <begin position="1189"/>
        <end position="1305"/>
    </location>
</feature>
<dbReference type="PANTHER" id="PTHR14672">
    <property type="entry name" value="MUCIN-16"/>
    <property type="match status" value="1"/>
</dbReference>
<keyword evidence="1" id="KW-0472">Membrane</keyword>
<organism evidence="3 4">
    <name type="scientific">Acipenser oxyrinchus oxyrinchus</name>
    <dbReference type="NCBI Taxonomy" id="40147"/>
    <lineage>
        <taxon>Eukaryota</taxon>
        <taxon>Metazoa</taxon>
        <taxon>Chordata</taxon>
        <taxon>Craniata</taxon>
        <taxon>Vertebrata</taxon>
        <taxon>Euteleostomi</taxon>
        <taxon>Actinopterygii</taxon>
        <taxon>Chondrostei</taxon>
        <taxon>Acipenseriformes</taxon>
        <taxon>Acipenseridae</taxon>
        <taxon>Acipenser</taxon>
    </lineage>
</organism>
<dbReference type="PROSITE" id="PS50024">
    <property type="entry name" value="SEA"/>
    <property type="match status" value="16"/>
</dbReference>
<dbReference type="SUPFAM" id="SSF82671">
    <property type="entry name" value="SEA domain"/>
    <property type="match status" value="26"/>
</dbReference>
<comment type="caution">
    <text evidence="3">The sequence shown here is derived from an EMBL/GenBank/DDBJ whole genome shotgun (WGS) entry which is preliminary data.</text>
</comment>
<feature type="domain" description="SEA" evidence="2">
    <location>
        <begin position="2319"/>
        <end position="2435"/>
    </location>
</feature>
<feature type="domain" description="SEA" evidence="2">
    <location>
        <begin position="2093"/>
        <end position="2209"/>
    </location>
</feature>
<keyword evidence="1" id="KW-0812">Transmembrane</keyword>
<dbReference type="InterPro" id="IPR036364">
    <property type="entry name" value="SEA_dom_sf"/>
</dbReference>
<feature type="domain" description="SEA" evidence="2">
    <location>
        <begin position="38"/>
        <end position="153"/>
    </location>
</feature>
<feature type="domain" description="SEA" evidence="2">
    <location>
        <begin position="737"/>
        <end position="853"/>
    </location>
</feature>
<dbReference type="Proteomes" id="UP001230051">
    <property type="component" value="Unassembled WGS sequence"/>
</dbReference>
<dbReference type="EMBL" id="JAGXEW010000046">
    <property type="protein sequence ID" value="KAK1152612.1"/>
    <property type="molecule type" value="Genomic_DNA"/>
</dbReference>
<dbReference type="InterPro" id="IPR000082">
    <property type="entry name" value="SEA_dom"/>
</dbReference>
<evidence type="ECO:0000313" key="4">
    <source>
        <dbReference type="Proteomes" id="UP001230051"/>
    </source>
</evidence>
<keyword evidence="4" id="KW-1185">Reference proteome</keyword>
<feature type="domain" description="SEA" evidence="2">
    <location>
        <begin position="398"/>
        <end position="507"/>
    </location>
</feature>
<name>A0AAD8FUQ3_ACIOX</name>
<feature type="domain" description="SEA" evidence="2">
    <location>
        <begin position="161"/>
        <end position="270"/>
    </location>
</feature>
<feature type="domain" description="SEA" evidence="2">
    <location>
        <begin position="963"/>
        <end position="1079"/>
    </location>
</feature>
<evidence type="ECO:0000259" key="2">
    <source>
        <dbReference type="PROSITE" id="PS50024"/>
    </source>
</evidence>